<organism evidence="1 2">
    <name type="scientific">Lactobacillus kalixensis DSM 16043</name>
    <dbReference type="NCBI Taxonomy" id="1423763"/>
    <lineage>
        <taxon>Bacteria</taxon>
        <taxon>Bacillati</taxon>
        <taxon>Bacillota</taxon>
        <taxon>Bacilli</taxon>
        <taxon>Lactobacillales</taxon>
        <taxon>Lactobacillaceae</taxon>
        <taxon>Lactobacillus</taxon>
    </lineage>
</organism>
<accession>A0A0R1UDU1</accession>
<proteinExistence type="predicted"/>
<comment type="caution">
    <text evidence="1">The sequence shown here is derived from an EMBL/GenBank/DDBJ whole genome shotgun (WGS) entry which is preliminary data.</text>
</comment>
<dbReference type="EMBL" id="AZFM01000004">
    <property type="protein sequence ID" value="KRL91012.1"/>
    <property type="molecule type" value="Genomic_DNA"/>
</dbReference>
<dbReference type="AlphaFoldDB" id="A0A0R1UDU1"/>
<sequence length="94" mass="10992">MTFNNFLQLIDNINQDFQIFCQIQDKNLPISKITVSANDFLAIPGQKAITKRKIIRLFNKMHNRGLSLFIFFQDKKMPVYGIQISLEKSQIILM</sequence>
<reference evidence="1 2" key="1">
    <citation type="journal article" date="2015" name="Genome Announc.">
        <title>Expanding the biotechnology potential of lactobacilli through comparative genomics of 213 strains and associated genera.</title>
        <authorList>
            <person name="Sun Z."/>
            <person name="Harris H.M."/>
            <person name="McCann A."/>
            <person name="Guo C."/>
            <person name="Argimon S."/>
            <person name="Zhang W."/>
            <person name="Yang X."/>
            <person name="Jeffery I.B."/>
            <person name="Cooney J.C."/>
            <person name="Kagawa T.F."/>
            <person name="Liu W."/>
            <person name="Song Y."/>
            <person name="Salvetti E."/>
            <person name="Wrobel A."/>
            <person name="Rasinkangas P."/>
            <person name="Parkhill J."/>
            <person name="Rea M.C."/>
            <person name="O'Sullivan O."/>
            <person name="Ritari J."/>
            <person name="Douillard F.P."/>
            <person name="Paul Ross R."/>
            <person name="Yang R."/>
            <person name="Briner A.E."/>
            <person name="Felis G.E."/>
            <person name="de Vos W.M."/>
            <person name="Barrangou R."/>
            <person name="Klaenhammer T.R."/>
            <person name="Caufield P.W."/>
            <person name="Cui Y."/>
            <person name="Zhang H."/>
            <person name="O'Toole P.W."/>
        </authorList>
    </citation>
    <scope>NUCLEOTIDE SEQUENCE [LARGE SCALE GENOMIC DNA]</scope>
    <source>
        <strain evidence="1 2">DSM 16043</strain>
    </source>
</reference>
<protein>
    <submittedName>
        <fullName evidence="1">Uncharacterized protein</fullName>
    </submittedName>
</protein>
<evidence type="ECO:0000313" key="1">
    <source>
        <dbReference type="EMBL" id="KRL91012.1"/>
    </source>
</evidence>
<keyword evidence="2" id="KW-1185">Reference proteome</keyword>
<name>A0A0R1UDU1_9LACO</name>
<dbReference type="Proteomes" id="UP000051036">
    <property type="component" value="Unassembled WGS sequence"/>
</dbReference>
<dbReference type="PATRIC" id="fig|1423763.3.peg.1322"/>
<evidence type="ECO:0000313" key="2">
    <source>
        <dbReference type="Proteomes" id="UP000051036"/>
    </source>
</evidence>
<gene>
    <name evidence="1" type="ORF">FC46_GL001306</name>
</gene>